<name>A0ABV9MX68_9ENTE</name>
<keyword evidence="8" id="KW-1185">Reference proteome</keyword>
<dbReference type="PANTHER" id="PTHR46323">
    <property type="entry name" value="BETA-GALACTOSIDASE"/>
    <property type="match status" value="1"/>
</dbReference>
<comment type="similarity">
    <text evidence="2">Belongs to the glycosyl hydrolase 2 family.</text>
</comment>
<comment type="catalytic activity">
    <reaction evidence="1">
        <text>Hydrolysis of terminal non-reducing beta-D-galactose residues in beta-D-galactosides.</text>
        <dbReference type="EC" id="3.2.1.23"/>
    </reaction>
</comment>
<dbReference type="EC" id="3.2.1.23" evidence="3"/>
<dbReference type="InterPro" id="IPR006102">
    <property type="entry name" value="Ig-like_GH2"/>
</dbReference>
<reference evidence="8" key="1">
    <citation type="journal article" date="2019" name="Int. J. Syst. Evol. Microbiol.">
        <title>The Global Catalogue of Microorganisms (GCM) 10K type strain sequencing project: providing services to taxonomists for standard genome sequencing and annotation.</title>
        <authorList>
            <consortium name="The Broad Institute Genomics Platform"/>
            <consortium name="The Broad Institute Genome Sequencing Center for Infectious Disease"/>
            <person name="Wu L."/>
            <person name="Ma J."/>
        </authorList>
    </citation>
    <scope>NUCLEOTIDE SEQUENCE [LARGE SCALE GENOMIC DNA]</scope>
    <source>
        <strain evidence="8">CGMCC 1.19032</strain>
    </source>
</reference>
<comment type="caution">
    <text evidence="7">The sequence shown here is derived from an EMBL/GenBank/DDBJ whole genome shotgun (WGS) entry which is preliminary data.</text>
</comment>
<dbReference type="EMBL" id="JBHSGS010000043">
    <property type="protein sequence ID" value="MFC4719649.1"/>
    <property type="molecule type" value="Genomic_DNA"/>
</dbReference>
<sequence>MANFKEEGEGLSQSTTFVEKPRTWNAETPHLYPLMLQVDEQFIPFKVGFRHVEIKNNQLLVNGQKNLY</sequence>
<evidence type="ECO:0000256" key="2">
    <source>
        <dbReference type="ARBA" id="ARBA00007401"/>
    </source>
</evidence>
<evidence type="ECO:0000256" key="4">
    <source>
        <dbReference type="ARBA" id="ARBA00022801"/>
    </source>
</evidence>
<dbReference type="InterPro" id="IPR050347">
    <property type="entry name" value="Bact_Beta-galactosidase"/>
</dbReference>
<evidence type="ECO:0000259" key="6">
    <source>
        <dbReference type="Pfam" id="PF00703"/>
    </source>
</evidence>
<evidence type="ECO:0000256" key="5">
    <source>
        <dbReference type="ARBA" id="ARBA00023295"/>
    </source>
</evidence>
<feature type="domain" description="Glycoside hydrolase family 2 immunoglobulin-like beta-sandwich" evidence="6">
    <location>
        <begin position="15"/>
        <end position="50"/>
    </location>
</feature>
<gene>
    <name evidence="7" type="ORF">ACFO5I_07860</name>
</gene>
<dbReference type="Proteomes" id="UP001595969">
    <property type="component" value="Unassembled WGS sequence"/>
</dbReference>
<dbReference type="PANTHER" id="PTHR46323:SF2">
    <property type="entry name" value="BETA-GALACTOSIDASE"/>
    <property type="match status" value="1"/>
</dbReference>
<protein>
    <recommendedName>
        <fullName evidence="3">beta-galactosidase</fullName>
        <ecNumber evidence="3">3.2.1.23</ecNumber>
    </recommendedName>
</protein>
<accession>A0ABV9MX68</accession>
<proteinExistence type="inferred from homology"/>
<evidence type="ECO:0000313" key="7">
    <source>
        <dbReference type="EMBL" id="MFC4719649.1"/>
    </source>
</evidence>
<dbReference type="InterPro" id="IPR013783">
    <property type="entry name" value="Ig-like_fold"/>
</dbReference>
<dbReference type="SUPFAM" id="SSF49303">
    <property type="entry name" value="beta-Galactosidase/glucuronidase domain"/>
    <property type="match status" value="1"/>
</dbReference>
<organism evidence="7 8">
    <name type="scientific">Enterococcus lemanii</name>
    <dbReference type="NCBI Taxonomy" id="1159752"/>
    <lineage>
        <taxon>Bacteria</taxon>
        <taxon>Bacillati</taxon>
        <taxon>Bacillota</taxon>
        <taxon>Bacilli</taxon>
        <taxon>Lactobacillales</taxon>
        <taxon>Enterococcaceae</taxon>
        <taxon>Enterococcus</taxon>
    </lineage>
</organism>
<evidence type="ECO:0000313" key="8">
    <source>
        <dbReference type="Proteomes" id="UP001595969"/>
    </source>
</evidence>
<dbReference type="Pfam" id="PF00703">
    <property type="entry name" value="Glyco_hydro_2"/>
    <property type="match status" value="1"/>
</dbReference>
<keyword evidence="5" id="KW-0326">Glycosidase</keyword>
<dbReference type="RefSeq" id="WP_204653881.1">
    <property type="nucleotide sequence ID" value="NZ_JAFBFD010000015.1"/>
</dbReference>
<keyword evidence="4" id="KW-0378">Hydrolase</keyword>
<dbReference type="Gene3D" id="2.60.40.10">
    <property type="entry name" value="Immunoglobulins"/>
    <property type="match status" value="1"/>
</dbReference>
<evidence type="ECO:0000256" key="3">
    <source>
        <dbReference type="ARBA" id="ARBA00012756"/>
    </source>
</evidence>
<evidence type="ECO:0000256" key="1">
    <source>
        <dbReference type="ARBA" id="ARBA00001412"/>
    </source>
</evidence>
<dbReference type="InterPro" id="IPR036156">
    <property type="entry name" value="Beta-gal/glucu_dom_sf"/>
</dbReference>